<evidence type="ECO:0000313" key="4">
    <source>
        <dbReference type="EMBL" id="CAB4179701.1"/>
    </source>
</evidence>
<accession>A0A6J5QE10</accession>
<dbReference type="EMBL" id="LR796457">
    <property type="protein sequence ID" value="CAB4145916.1"/>
    <property type="molecule type" value="Genomic_DNA"/>
</dbReference>
<evidence type="ECO:0000313" key="3">
    <source>
        <dbReference type="EMBL" id="CAB4175285.1"/>
    </source>
</evidence>
<gene>
    <name evidence="4" type="ORF">UFOVP1032_57</name>
    <name evidence="5" type="ORF">UFOVP1125_125</name>
    <name evidence="6" type="ORF">UFOVP1173_71</name>
    <name evidence="7" type="ORF">UFOVP1241_141</name>
    <name evidence="8" type="ORF">UFOVP1491_57</name>
    <name evidence="9" type="ORF">UFOVP1579_57</name>
    <name evidence="1" type="ORF">UFOVP485_64</name>
    <name evidence="2" type="ORF">UFOVP575_16</name>
    <name evidence="3" type="ORF">UFOVP963_144</name>
</gene>
<evidence type="ECO:0000313" key="9">
    <source>
        <dbReference type="EMBL" id="CAB5231306.1"/>
    </source>
</evidence>
<protein>
    <submittedName>
        <fullName evidence="4">Uncharacterized protein</fullName>
    </submittedName>
</protein>
<sequence length="78" mass="9126">MILRYLQEYVRLVESEMAPPFLCPIDEKFGIIVLNVDKNDVPFFFCIVCNSKISIGESTYQAIVNELRKRNPQHDFTK</sequence>
<dbReference type="EMBL" id="LR797188">
    <property type="protein sequence ID" value="CAB4192939.1"/>
    <property type="molecule type" value="Genomic_DNA"/>
</dbReference>
<dbReference type="EMBL" id="LR798431">
    <property type="protein sequence ID" value="CAB5231306.1"/>
    <property type="molecule type" value="Genomic_DNA"/>
</dbReference>
<dbReference type="EMBL" id="LR797131">
    <property type="protein sequence ID" value="CAB4188962.1"/>
    <property type="molecule type" value="Genomic_DNA"/>
</dbReference>
<dbReference type="EMBL" id="LR796983">
    <property type="protein sequence ID" value="CAB4179701.1"/>
    <property type="molecule type" value="Genomic_DNA"/>
</dbReference>
<dbReference type="EMBL" id="LR796551">
    <property type="protein sequence ID" value="CAB4150708.1"/>
    <property type="molecule type" value="Genomic_DNA"/>
</dbReference>
<dbReference type="EMBL" id="LR797455">
    <property type="protein sequence ID" value="CAB4217658.1"/>
    <property type="molecule type" value="Genomic_DNA"/>
</dbReference>
<evidence type="ECO:0000313" key="6">
    <source>
        <dbReference type="EMBL" id="CAB4188962.1"/>
    </source>
</evidence>
<evidence type="ECO:0000313" key="8">
    <source>
        <dbReference type="EMBL" id="CAB4217658.1"/>
    </source>
</evidence>
<evidence type="ECO:0000313" key="7">
    <source>
        <dbReference type="EMBL" id="CAB4192939.1"/>
    </source>
</evidence>
<organism evidence="4">
    <name type="scientific">uncultured Caudovirales phage</name>
    <dbReference type="NCBI Taxonomy" id="2100421"/>
    <lineage>
        <taxon>Viruses</taxon>
        <taxon>Duplodnaviria</taxon>
        <taxon>Heunggongvirae</taxon>
        <taxon>Uroviricota</taxon>
        <taxon>Caudoviricetes</taxon>
        <taxon>Peduoviridae</taxon>
        <taxon>Maltschvirus</taxon>
        <taxon>Maltschvirus maltsch</taxon>
    </lineage>
</organism>
<evidence type="ECO:0000313" key="1">
    <source>
        <dbReference type="EMBL" id="CAB4145916.1"/>
    </source>
</evidence>
<evidence type="ECO:0000313" key="2">
    <source>
        <dbReference type="EMBL" id="CAB4150708.1"/>
    </source>
</evidence>
<reference evidence="4" key="1">
    <citation type="submission" date="2020-05" db="EMBL/GenBank/DDBJ databases">
        <authorList>
            <person name="Chiriac C."/>
            <person name="Salcher M."/>
            <person name="Ghai R."/>
            <person name="Kavagutti S V."/>
        </authorList>
    </citation>
    <scope>NUCLEOTIDE SEQUENCE</scope>
</reference>
<name>A0A6J5QE10_9CAUD</name>
<dbReference type="EMBL" id="LR796915">
    <property type="protein sequence ID" value="CAB4175285.1"/>
    <property type="molecule type" value="Genomic_DNA"/>
</dbReference>
<dbReference type="EMBL" id="LR797080">
    <property type="protein sequence ID" value="CAB4185830.1"/>
    <property type="molecule type" value="Genomic_DNA"/>
</dbReference>
<proteinExistence type="predicted"/>
<evidence type="ECO:0000313" key="5">
    <source>
        <dbReference type="EMBL" id="CAB4185830.1"/>
    </source>
</evidence>